<dbReference type="InterPro" id="IPR051697">
    <property type="entry name" value="Patched_domain-protein"/>
</dbReference>
<keyword evidence="3" id="KW-1133">Transmembrane helix</keyword>
<dbReference type="InterPro" id="IPR053958">
    <property type="entry name" value="HMGCR/SNAP/NPC1-like_SSD"/>
</dbReference>
<evidence type="ECO:0000259" key="4">
    <source>
        <dbReference type="PROSITE" id="PS50156"/>
    </source>
</evidence>
<gene>
    <name evidence="5" type="ORF">Cvel_6755</name>
</gene>
<organism evidence="5">
    <name type="scientific">Chromera velia CCMP2878</name>
    <dbReference type="NCBI Taxonomy" id="1169474"/>
    <lineage>
        <taxon>Eukaryota</taxon>
        <taxon>Sar</taxon>
        <taxon>Alveolata</taxon>
        <taxon>Colpodellida</taxon>
        <taxon>Chromeraceae</taxon>
        <taxon>Chromera</taxon>
    </lineage>
</organism>
<feature type="domain" description="SSD" evidence="4">
    <location>
        <begin position="368"/>
        <end position="560"/>
    </location>
</feature>
<feature type="compositionally biased region" description="Basic and acidic residues" evidence="2">
    <location>
        <begin position="318"/>
        <end position="333"/>
    </location>
</feature>
<dbReference type="Pfam" id="PF12349">
    <property type="entry name" value="Sterol-sensing"/>
    <property type="match status" value="1"/>
</dbReference>
<feature type="transmembrane region" description="Helical" evidence="3">
    <location>
        <begin position="1077"/>
        <end position="1096"/>
    </location>
</feature>
<dbReference type="GO" id="GO:0016020">
    <property type="term" value="C:membrane"/>
    <property type="evidence" value="ECO:0007669"/>
    <property type="project" value="TreeGrafter"/>
</dbReference>
<feature type="transmembrane region" description="Helical" evidence="3">
    <location>
        <begin position="29"/>
        <end position="52"/>
    </location>
</feature>
<feature type="compositionally biased region" description="Basic and acidic residues" evidence="2">
    <location>
        <begin position="703"/>
        <end position="728"/>
    </location>
</feature>
<feature type="compositionally biased region" description="Basic and acidic residues" evidence="2">
    <location>
        <begin position="584"/>
        <end position="602"/>
    </location>
</feature>
<protein>
    <recommendedName>
        <fullName evidence="4">SSD domain-containing protein</fullName>
    </recommendedName>
</protein>
<feature type="compositionally biased region" description="Basic and acidic residues" evidence="2">
    <location>
        <begin position="654"/>
        <end position="679"/>
    </location>
</feature>
<feature type="compositionally biased region" description="Basic and acidic residues" evidence="2">
    <location>
        <begin position="1219"/>
        <end position="1235"/>
    </location>
</feature>
<evidence type="ECO:0000256" key="3">
    <source>
        <dbReference type="SAM" id="Phobius"/>
    </source>
</evidence>
<feature type="transmembrane region" description="Helical" evidence="3">
    <location>
        <begin position="1179"/>
        <end position="1203"/>
    </location>
</feature>
<keyword evidence="3" id="KW-0812">Transmembrane</keyword>
<dbReference type="EMBL" id="CDMZ01002618">
    <property type="protein sequence ID" value="CEM43137.1"/>
    <property type="molecule type" value="Genomic_DNA"/>
</dbReference>
<feature type="transmembrane region" description="Helical" evidence="3">
    <location>
        <begin position="1102"/>
        <end position="1127"/>
    </location>
</feature>
<feature type="region of interest" description="Disordered" evidence="2">
    <location>
        <begin position="309"/>
        <end position="333"/>
    </location>
</feature>
<evidence type="ECO:0000256" key="1">
    <source>
        <dbReference type="ARBA" id="ARBA00005585"/>
    </source>
</evidence>
<feature type="transmembrane region" description="Helical" evidence="3">
    <location>
        <begin position="754"/>
        <end position="774"/>
    </location>
</feature>
<feature type="transmembrane region" description="Helical" evidence="3">
    <location>
        <begin position="369"/>
        <end position="385"/>
    </location>
</feature>
<dbReference type="PANTHER" id="PTHR10796:SF92">
    <property type="entry name" value="PATCHED-RELATED, ISOFORM A"/>
    <property type="match status" value="1"/>
</dbReference>
<feature type="transmembrane region" description="Helical" evidence="3">
    <location>
        <begin position="397"/>
        <end position="421"/>
    </location>
</feature>
<proteinExistence type="inferred from homology"/>
<feature type="compositionally biased region" description="Low complexity" evidence="2">
    <location>
        <begin position="680"/>
        <end position="694"/>
    </location>
</feature>
<name>A0A0G4HGA5_9ALVE</name>
<comment type="similarity">
    <text evidence="1">Belongs to the patched family.</text>
</comment>
<dbReference type="AlphaFoldDB" id="A0A0G4HGA5"/>
<dbReference type="InterPro" id="IPR000731">
    <property type="entry name" value="SSD"/>
</dbReference>
<feature type="region of interest" description="Disordered" evidence="2">
    <location>
        <begin position="1219"/>
        <end position="1248"/>
    </location>
</feature>
<feature type="transmembrane region" description="Helical" evidence="3">
    <location>
        <begin position="539"/>
        <end position="560"/>
    </location>
</feature>
<dbReference type="SUPFAM" id="SSF82866">
    <property type="entry name" value="Multidrug efflux transporter AcrB transmembrane domain"/>
    <property type="match status" value="2"/>
</dbReference>
<dbReference type="VEuPathDB" id="CryptoDB:Cvel_6755"/>
<evidence type="ECO:0000256" key="2">
    <source>
        <dbReference type="SAM" id="MobiDB-lite"/>
    </source>
</evidence>
<evidence type="ECO:0000313" key="5">
    <source>
        <dbReference type="EMBL" id="CEM43137.1"/>
    </source>
</evidence>
<dbReference type="Gene3D" id="1.20.1640.10">
    <property type="entry name" value="Multidrug efflux transporter AcrB transmembrane domain"/>
    <property type="match status" value="2"/>
</dbReference>
<reference evidence="5" key="1">
    <citation type="submission" date="2014-11" db="EMBL/GenBank/DDBJ databases">
        <authorList>
            <person name="Otto D Thomas"/>
            <person name="Naeem Raeece"/>
        </authorList>
    </citation>
    <scope>NUCLEOTIDE SEQUENCE</scope>
</reference>
<feature type="transmembrane region" description="Helical" evidence="3">
    <location>
        <begin position="427"/>
        <end position="446"/>
    </location>
</feature>
<dbReference type="PROSITE" id="PS50156">
    <property type="entry name" value="SSD"/>
    <property type="match status" value="1"/>
</dbReference>
<sequence>MSRLFPSYWTEKAFRACGRALGRLVLRRSCLLAVLSALIGLYMTFVCVVAYLGNPVSLNMGQLSMPLMPNRTLEVDSDIKLFVPQHGVYGQRFQRVEDDFGAEPAFTTVLYRLREGSGRKSLMEKDLLKSVWAHEMRLQSINGSNGQTWDEMCLHVATGASEQGNPCVVVGVFGPFLVNRGVYEPGDEPGGIFSNADFELNYNGSVTGVSLGQFAAAYLPDQTYRPSKVERVEGEEAELVPFTLSDSSHLLFLYRFNTTVPTHVRDRWEADMSAMVEETRKDQQQRRERGVRSEAQTLDEQLVTVSARRRALTDEETEGGKKTPPRDWSKGHPLDPIAASLPLHEDVEILHYNNWVVANETMEVVMRENWLLVATFALMVIFMGLSISKKFPSGSRLLLSLVVILVCSWATAAAFFVGLAFEVPLTPMAPLFVHMLVSLVVNYMIVTVRALHTETDGEVVGMRRSESREDASMRLESVVRGGREAREARLKFDPVAIPFERACEEAFASITLTAIGSCTALFTGALIDFPVVRYFCINGGTGIVALAFFHWTFFLPCLLWDERRMRAGRADVFPCVRASKEREVEAEESIHGEEEGVWEHEASLSAENQQELQDEGKKRTRAHVQKDPDEKNPVGPESYGEDLEGGGNLLLARAETKPSDTHQSPERRLTHTRGVREEGSFSSSSQREASSGSPREGGQGQRRQREGDRDRDGDPLSRSESEGTRGDRPLSVGLIKEKMEAAFFTVIDSAVAKWVFVVAAVFVLVLSIFAVPSLSTRFDMVAYLPDDSTLRSFIREVNGAWGGQTEPLYLVLPPSDEYPYEDPQARKVVKDFVSDAIATKEYVQGPLISWLHDFDDWHFGYPEAEEETHAPTFVAECSPEGRPKVPKDRAAFVNYVKAWTETENGLCAVNTLRTTDTAESRVAKGPWLRNVIPDFFDSFFIKFENGTETGPRIAASRLMLIGVDKPGDTAQNGDLLAVLENLEKDLHERMRAFKESRASKEKEEQGRRIRILSEDVIKEANEENQKSLSSPFFHSRWLADADRDRNIISILWNLLTLIALGVTIALCLFLHPVVGSLVGAQILMIDVIVLGVMAAVGVAVDVVALLVLAMAVGFSVEYVAHISHAFVNAEGSAKEKLHGSLRRMGVNVFLGAVSAFLGIVLLVFAHSDAFRTYFKLTSAVIFVSMLVGLLLSPVVAFGVWRVWESAAAGVFLLCSKKERGEGGSENQGRETRGWEGEGTGVDSTSPSS</sequence>
<feature type="transmembrane region" description="Helical" evidence="3">
    <location>
        <begin position="1050"/>
        <end position="1070"/>
    </location>
</feature>
<dbReference type="PANTHER" id="PTHR10796">
    <property type="entry name" value="PATCHED-RELATED"/>
    <property type="match status" value="1"/>
</dbReference>
<feature type="transmembrane region" description="Helical" evidence="3">
    <location>
        <begin position="506"/>
        <end position="527"/>
    </location>
</feature>
<feature type="transmembrane region" description="Helical" evidence="3">
    <location>
        <begin position="1148"/>
        <end position="1167"/>
    </location>
</feature>
<accession>A0A0G4HGA5</accession>
<keyword evidence="3" id="KW-0472">Membrane</keyword>
<feature type="region of interest" description="Disordered" evidence="2">
    <location>
        <begin position="584"/>
        <end position="729"/>
    </location>
</feature>